<proteinExistence type="predicted"/>
<keyword evidence="3" id="KW-1185">Reference proteome</keyword>
<dbReference type="PANTHER" id="PTHR37162:SF1">
    <property type="entry name" value="BED-TYPE DOMAIN-CONTAINING PROTEIN"/>
    <property type="match status" value="1"/>
</dbReference>
<evidence type="ECO:0000313" key="3">
    <source>
        <dbReference type="Proteomes" id="UP000281406"/>
    </source>
</evidence>
<evidence type="ECO:0000313" key="2">
    <source>
        <dbReference type="EMBL" id="ROI15250.1"/>
    </source>
</evidence>
<evidence type="ECO:0000256" key="1">
    <source>
        <dbReference type="SAM" id="MobiDB-lite"/>
    </source>
</evidence>
<dbReference type="EMBL" id="RJVU01079885">
    <property type="protein sequence ID" value="ROI15250.1"/>
    <property type="molecule type" value="Genomic_DNA"/>
</dbReference>
<feature type="compositionally biased region" description="Basic and acidic residues" evidence="1">
    <location>
        <begin position="87"/>
        <end position="106"/>
    </location>
</feature>
<protein>
    <submittedName>
        <fullName evidence="2">Uncharacterized protein</fullName>
    </submittedName>
</protein>
<gene>
    <name evidence="2" type="ORF">DPX16_1403</name>
</gene>
<dbReference type="AlphaFoldDB" id="A0A3N0XD41"/>
<name>A0A3N0XD41_ANAGA</name>
<dbReference type="PANTHER" id="PTHR37162">
    <property type="entry name" value="HAT FAMILY DIMERISATION DOMAINCONTAINING PROTEIN-RELATED"/>
    <property type="match status" value="1"/>
</dbReference>
<accession>A0A3N0XD41</accession>
<organism evidence="2 3">
    <name type="scientific">Anabarilius grahami</name>
    <name type="common">Kanglang fish</name>
    <name type="synonym">Barilius grahami</name>
    <dbReference type="NCBI Taxonomy" id="495550"/>
    <lineage>
        <taxon>Eukaryota</taxon>
        <taxon>Metazoa</taxon>
        <taxon>Chordata</taxon>
        <taxon>Craniata</taxon>
        <taxon>Vertebrata</taxon>
        <taxon>Euteleostomi</taxon>
        <taxon>Actinopterygii</taxon>
        <taxon>Neopterygii</taxon>
        <taxon>Teleostei</taxon>
        <taxon>Ostariophysi</taxon>
        <taxon>Cypriniformes</taxon>
        <taxon>Xenocyprididae</taxon>
        <taxon>Xenocypridinae</taxon>
        <taxon>Xenocypridinae incertae sedis</taxon>
        <taxon>Anabarilius</taxon>
    </lineage>
</organism>
<reference evidence="2 3" key="1">
    <citation type="submission" date="2018-10" db="EMBL/GenBank/DDBJ databases">
        <title>Genome assembly for a Yunnan-Guizhou Plateau 3E fish, Anabarilius grahami (Regan), and its evolutionary and genetic applications.</title>
        <authorList>
            <person name="Jiang W."/>
        </authorList>
    </citation>
    <scope>NUCLEOTIDE SEQUENCE [LARGE SCALE GENOMIC DNA]</scope>
    <source>
        <strain evidence="2">AG-KIZ</strain>
        <tissue evidence="2">Muscle</tissue>
    </source>
</reference>
<sequence>MDVPRLKKRPRRLCEHCDTELCQTQYFDHRKRYFKNGVWEKKSKRARSDNIQRLLLSSHDPTGVSYVPSMCKDLEDNLAGVGEIDESEMHEGPEKEVMEESEEMHPATDSSDNDETADDQSIHLFLDSSDSESVQDDEDISCYMTRFWKLVQIYSDQHRQFAAEGATAERLYTEMKSFTDADVPIENIVGFGSDGCNTMMGKHNSVSSHLRNDLPGITVQRWLSLSEVVKCVSAQWNALRLFFTDQWLEARLTAAENIFSSLNDESLRLYYYFLEWVLPKFTDLNQYFQSEKVVITSLKSKVCETYTDLLLTFMDRDYVLRTPLNQIEINDGAKLRPLNTLYLGVKVMQHVQQAKIPAATLTDFHVRCQNFLRVACGEIKKRFDFDDALLTQIVCLSPATATDAKARAEHPSLLPLMQQVPRLIDMADADRLQAIDDQWRRLPLVALSEDTKAMDVDELWHHISTLEDFEGERRRKRRRYWIHPIVTRREEHGEFYRLVQELKMYHERFRGYFRMSVSEFENLLQQLAPSLTKEQTHYRKPIDPEQRLAVCLRFLSTGDSYRTIASSFRLGVSTVASINHATEDDHDCEQTLQGFEHCRGQRASVEAQNVRELYKEYFNAPAGEVAWQYDHVNHGLGNR</sequence>
<feature type="region of interest" description="Disordered" evidence="1">
    <location>
        <begin position="84"/>
        <end position="117"/>
    </location>
</feature>
<dbReference type="Proteomes" id="UP000281406">
    <property type="component" value="Unassembled WGS sequence"/>
</dbReference>
<comment type="caution">
    <text evidence="2">The sequence shown here is derived from an EMBL/GenBank/DDBJ whole genome shotgun (WGS) entry which is preliminary data.</text>
</comment>
<dbReference type="OrthoDB" id="6508505at2759"/>